<comment type="caution">
    <text evidence="3">The sequence shown here is derived from an EMBL/GenBank/DDBJ whole genome shotgun (WGS) entry which is preliminary data.</text>
</comment>
<dbReference type="Gene3D" id="3.10.20.90">
    <property type="entry name" value="Phosphatidylinositol 3-kinase Catalytic Subunit, Chain A, domain 1"/>
    <property type="match status" value="1"/>
</dbReference>
<gene>
    <name evidence="3" type="ORF">CCMP2556_LOCUS32267</name>
    <name evidence="4" type="ORF">CCMP2556_LOCUS32798</name>
</gene>
<reference evidence="3 5" key="1">
    <citation type="submission" date="2024-02" db="EMBL/GenBank/DDBJ databases">
        <authorList>
            <person name="Chen Y."/>
            <person name="Shah S."/>
            <person name="Dougan E. K."/>
            <person name="Thang M."/>
            <person name="Chan C."/>
        </authorList>
    </citation>
    <scope>NUCLEOTIDE SEQUENCE [LARGE SCALE GENOMIC DNA]</scope>
</reference>
<evidence type="ECO:0000313" key="3">
    <source>
        <dbReference type="EMBL" id="CAK9065654.1"/>
    </source>
</evidence>
<evidence type="ECO:0000256" key="1">
    <source>
        <dbReference type="SAM" id="MobiDB-lite"/>
    </source>
</evidence>
<protein>
    <recommendedName>
        <fullName evidence="2">Ubiquitin-like domain-containing protein</fullName>
    </recommendedName>
</protein>
<accession>A0ABP0NQ25</accession>
<dbReference type="SMART" id="SM00213">
    <property type="entry name" value="UBQ"/>
    <property type="match status" value="1"/>
</dbReference>
<evidence type="ECO:0000259" key="2">
    <source>
        <dbReference type="PROSITE" id="PS50053"/>
    </source>
</evidence>
<proteinExistence type="predicted"/>
<dbReference type="Pfam" id="PF00240">
    <property type="entry name" value="ubiquitin"/>
    <property type="match status" value="1"/>
</dbReference>
<dbReference type="InterPro" id="IPR029071">
    <property type="entry name" value="Ubiquitin-like_domsf"/>
</dbReference>
<organism evidence="3 5">
    <name type="scientific">Durusdinium trenchii</name>
    <dbReference type="NCBI Taxonomy" id="1381693"/>
    <lineage>
        <taxon>Eukaryota</taxon>
        <taxon>Sar</taxon>
        <taxon>Alveolata</taxon>
        <taxon>Dinophyceae</taxon>
        <taxon>Suessiales</taxon>
        <taxon>Symbiodiniaceae</taxon>
        <taxon>Durusdinium</taxon>
    </lineage>
</organism>
<feature type="domain" description="Ubiquitin-like" evidence="2">
    <location>
        <begin position="2"/>
        <end position="57"/>
    </location>
</feature>
<feature type="compositionally biased region" description="Polar residues" evidence="1">
    <location>
        <begin position="161"/>
        <end position="171"/>
    </location>
</feature>
<dbReference type="CDD" id="cd17039">
    <property type="entry name" value="Ubl_ubiquitin_like"/>
    <property type="match status" value="1"/>
</dbReference>
<name>A0ABP0NQ25_9DINO</name>
<sequence length="171" mass="18747">MPTILVQPIASSTVEVDLSEDATVADLKSALAQKTGIDIEEQRLVTRGKLLEDSTLIHLVDGRIFLARGSLSKKESEELDEDDEGDGDEIELTVKMVGATGTWQLRLQADSSTTDFKNQVLLQLNLPTAELGQRLRSFENRTVPMCAPQRPNGYGSKPEPQAQNRIPGSPF</sequence>
<dbReference type="InterPro" id="IPR000626">
    <property type="entry name" value="Ubiquitin-like_dom"/>
</dbReference>
<dbReference type="EMBL" id="CAXAMN010022028">
    <property type="protein sequence ID" value="CAK9065654.1"/>
    <property type="molecule type" value="Genomic_DNA"/>
</dbReference>
<feature type="region of interest" description="Disordered" evidence="1">
    <location>
        <begin position="144"/>
        <end position="171"/>
    </location>
</feature>
<dbReference type="EMBL" id="CAXAMN010022139">
    <property type="protein sequence ID" value="CAK9066754.1"/>
    <property type="molecule type" value="Genomic_DNA"/>
</dbReference>
<dbReference type="SUPFAM" id="SSF54236">
    <property type="entry name" value="Ubiquitin-like"/>
    <property type="match status" value="1"/>
</dbReference>
<dbReference type="PROSITE" id="PS50053">
    <property type="entry name" value="UBIQUITIN_2"/>
    <property type="match status" value="1"/>
</dbReference>
<dbReference type="Proteomes" id="UP001642484">
    <property type="component" value="Unassembled WGS sequence"/>
</dbReference>
<evidence type="ECO:0000313" key="4">
    <source>
        <dbReference type="EMBL" id="CAK9066754.1"/>
    </source>
</evidence>
<keyword evidence="5" id="KW-1185">Reference proteome</keyword>
<evidence type="ECO:0000313" key="5">
    <source>
        <dbReference type="Proteomes" id="UP001642484"/>
    </source>
</evidence>